<accession>A0A9W6CTS4</accession>
<feature type="domain" description="DUF4334" evidence="2">
    <location>
        <begin position="106"/>
        <end position="162"/>
    </location>
</feature>
<dbReference type="Gene3D" id="2.40.128.580">
    <property type="entry name" value="GXWXG domain"/>
    <property type="match status" value="1"/>
</dbReference>
<comment type="caution">
    <text evidence="3">The sequence shown here is derived from an EMBL/GenBank/DDBJ whole genome shotgun (WGS) entry which is preliminary data.</text>
</comment>
<dbReference type="InterPro" id="IPR025568">
    <property type="entry name" value="DUF4334"/>
</dbReference>
<dbReference type="EMBL" id="BSDP01000001">
    <property type="protein sequence ID" value="GLI25926.1"/>
    <property type="molecule type" value="Genomic_DNA"/>
</dbReference>
<organism evidence="3 4">
    <name type="scientific">Agromyces rhizosphaerae</name>
    <dbReference type="NCBI Taxonomy" id="88374"/>
    <lineage>
        <taxon>Bacteria</taxon>
        <taxon>Bacillati</taxon>
        <taxon>Actinomycetota</taxon>
        <taxon>Actinomycetes</taxon>
        <taxon>Micrococcales</taxon>
        <taxon>Microbacteriaceae</taxon>
        <taxon>Agromyces</taxon>
    </lineage>
</organism>
<dbReference type="InterPro" id="IPR025951">
    <property type="entry name" value="GXWXG_dom"/>
</dbReference>
<evidence type="ECO:0000259" key="1">
    <source>
        <dbReference type="Pfam" id="PF14231"/>
    </source>
</evidence>
<feature type="domain" description="GXWXG" evidence="1">
    <location>
        <begin position="37"/>
        <end position="95"/>
    </location>
</feature>
<protein>
    <recommendedName>
        <fullName evidence="5">DUF4334 domain-containing protein</fullName>
    </recommendedName>
</protein>
<name>A0A9W6CTS4_9MICO</name>
<evidence type="ECO:0000259" key="2">
    <source>
        <dbReference type="Pfam" id="PF14232"/>
    </source>
</evidence>
<sequence length="168" mass="18170">MIDAATADARLEVSPGLEARVRGLLARDAVDPDELDEVWAALPTASIDDLLGRWRGTPVPTGHGLGRVLDGVRWHGKHMRSANDVSPIVCEAPDGSLVDNVELARGGASLWMVAFRDEVTATMVYDGMATFDHFKRAGDGLLLGVMNGKDVLHRGRHFWFVLDSEGPA</sequence>
<dbReference type="AlphaFoldDB" id="A0A9W6CTS4"/>
<dbReference type="Proteomes" id="UP001144396">
    <property type="component" value="Unassembled WGS sequence"/>
</dbReference>
<evidence type="ECO:0000313" key="3">
    <source>
        <dbReference type="EMBL" id="GLI25926.1"/>
    </source>
</evidence>
<dbReference type="Pfam" id="PF14231">
    <property type="entry name" value="GXWXG"/>
    <property type="match status" value="1"/>
</dbReference>
<reference evidence="3" key="1">
    <citation type="submission" date="2022-12" db="EMBL/GenBank/DDBJ databases">
        <title>Reference genome sequencing for broad-spectrum identification of bacterial and archaeal isolates by mass spectrometry.</title>
        <authorList>
            <person name="Sekiguchi Y."/>
            <person name="Tourlousse D.M."/>
        </authorList>
    </citation>
    <scope>NUCLEOTIDE SEQUENCE</scope>
    <source>
        <strain evidence="3">14</strain>
    </source>
</reference>
<dbReference type="RefSeq" id="WP_281881931.1">
    <property type="nucleotide sequence ID" value="NZ_BSDP01000001.1"/>
</dbReference>
<evidence type="ECO:0000313" key="4">
    <source>
        <dbReference type="Proteomes" id="UP001144396"/>
    </source>
</evidence>
<keyword evidence="4" id="KW-1185">Reference proteome</keyword>
<proteinExistence type="predicted"/>
<gene>
    <name evidence="3" type="ORF">ARHIZOSPH14_01680</name>
</gene>
<evidence type="ECO:0008006" key="5">
    <source>
        <dbReference type="Google" id="ProtNLM"/>
    </source>
</evidence>
<dbReference type="Pfam" id="PF14232">
    <property type="entry name" value="DUF4334"/>
    <property type="match status" value="1"/>
</dbReference>